<dbReference type="Gene3D" id="1.10.150.670">
    <property type="entry name" value="Crossover junction endonuclease EME1, DNA-binding domain"/>
    <property type="match status" value="1"/>
</dbReference>
<accession>A0A448X018</accession>
<sequence>MDLLVLSEPQIDKPIQWPCKPVSAHYQTSTLPTRSCSSWYGLTWSCFVQLAQKTPPRPVQDIFARQLLQIHGLGGSKVAAILSAYPTPCQ</sequence>
<dbReference type="EMBL" id="CAAALY010067509">
    <property type="protein sequence ID" value="VEL24388.1"/>
    <property type="molecule type" value="Genomic_DNA"/>
</dbReference>
<proteinExistence type="predicted"/>
<dbReference type="OrthoDB" id="5963188at2759"/>
<evidence type="ECO:0000313" key="1">
    <source>
        <dbReference type="EMBL" id="VEL24388.1"/>
    </source>
</evidence>
<keyword evidence="2" id="KW-1185">Reference proteome</keyword>
<dbReference type="AlphaFoldDB" id="A0A448X018"/>
<organism evidence="1 2">
    <name type="scientific">Protopolystoma xenopodis</name>
    <dbReference type="NCBI Taxonomy" id="117903"/>
    <lineage>
        <taxon>Eukaryota</taxon>
        <taxon>Metazoa</taxon>
        <taxon>Spiralia</taxon>
        <taxon>Lophotrochozoa</taxon>
        <taxon>Platyhelminthes</taxon>
        <taxon>Monogenea</taxon>
        <taxon>Polyopisthocotylea</taxon>
        <taxon>Polystomatidea</taxon>
        <taxon>Polystomatidae</taxon>
        <taxon>Protopolystoma</taxon>
    </lineage>
</organism>
<gene>
    <name evidence="1" type="ORF">PXEA_LOCUS17828</name>
</gene>
<dbReference type="Proteomes" id="UP000784294">
    <property type="component" value="Unassembled WGS sequence"/>
</dbReference>
<evidence type="ECO:0000313" key="2">
    <source>
        <dbReference type="Proteomes" id="UP000784294"/>
    </source>
</evidence>
<protein>
    <submittedName>
        <fullName evidence="1">Uncharacterized protein</fullName>
    </submittedName>
</protein>
<reference evidence="1" key="1">
    <citation type="submission" date="2018-11" db="EMBL/GenBank/DDBJ databases">
        <authorList>
            <consortium name="Pathogen Informatics"/>
        </authorList>
    </citation>
    <scope>NUCLEOTIDE SEQUENCE</scope>
</reference>
<name>A0A448X018_9PLAT</name>
<dbReference type="InterPro" id="IPR042530">
    <property type="entry name" value="EME1/EME2_C"/>
</dbReference>
<comment type="caution">
    <text evidence="1">The sequence shown here is derived from an EMBL/GenBank/DDBJ whole genome shotgun (WGS) entry which is preliminary data.</text>
</comment>